<dbReference type="PANTHER" id="PTHR24350">
    <property type="entry name" value="SERINE/THREONINE-PROTEIN KINASE IAL-RELATED"/>
    <property type="match status" value="1"/>
</dbReference>
<dbReference type="RefSeq" id="XP_013904816.1">
    <property type="nucleotide sequence ID" value="XM_014049362.1"/>
</dbReference>
<dbReference type="InterPro" id="IPR011009">
    <property type="entry name" value="Kinase-like_dom_sf"/>
</dbReference>
<dbReference type="InterPro" id="IPR030616">
    <property type="entry name" value="Aur-like"/>
</dbReference>
<evidence type="ECO:0000313" key="11">
    <source>
        <dbReference type="EMBL" id="KIZ05797.1"/>
    </source>
</evidence>
<gene>
    <name evidence="11" type="ORF">MNEG_2165</name>
</gene>
<organism evidence="11 12">
    <name type="scientific">Monoraphidium neglectum</name>
    <dbReference type="NCBI Taxonomy" id="145388"/>
    <lineage>
        <taxon>Eukaryota</taxon>
        <taxon>Viridiplantae</taxon>
        <taxon>Chlorophyta</taxon>
        <taxon>core chlorophytes</taxon>
        <taxon>Chlorophyceae</taxon>
        <taxon>CS clade</taxon>
        <taxon>Sphaeropleales</taxon>
        <taxon>Selenastraceae</taxon>
        <taxon>Monoraphidium</taxon>
    </lineage>
</organism>
<dbReference type="GO" id="GO:0004674">
    <property type="term" value="F:protein serine/threonine kinase activity"/>
    <property type="evidence" value="ECO:0007669"/>
    <property type="project" value="UniProtKB-KW"/>
</dbReference>
<feature type="binding site" evidence="7">
    <location>
        <position position="34"/>
    </location>
    <ligand>
        <name>ATP</name>
        <dbReference type="ChEBI" id="CHEBI:30616"/>
    </ligand>
</feature>
<evidence type="ECO:0000313" key="12">
    <source>
        <dbReference type="Proteomes" id="UP000054498"/>
    </source>
</evidence>
<evidence type="ECO:0000259" key="10">
    <source>
        <dbReference type="PROSITE" id="PS50011"/>
    </source>
</evidence>
<dbReference type="OrthoDB" id="377346at2759"/>
<feature type="region of interest" description="Disordered" evidence="9">
    <location>
        <begin position="454"/>
        <end position="571"/>
    </location>
</feature>
<dbReference type="KEGG" id="mng:MNEG_2165"/>
<dbReference type="EMBL" id="KK100455">
    <property type="protein sequence ID" value="KIZ05797.1"/>
    <property type="molecule type" value="Genomic_DNA"/>
</dbReference>
<evidence type="ECO:0000256" key="9">
    <source>
        <dbReference type="SAM" id="MobiDB-lite"/>
    </source>
</evidence>
<keyword evidence="2" id="KW-0808">Transferase</keyword>
<dbReference type="Proteomes" id="UP000054498">
    <property type="component" value="Unassembled WGS sequence"/>
</dbReference>
<feature type="binding site" evidence="7">
    <location>
        <begin position="136"/>
        <end position="137"/>
    </location>
    <ligand>
        <name>ATP</name>
        <dbReference type="ChEBI" id="CHEBI:30616"/>
    </ligand>
</feature>
<keyword evidence="1" id="KW-0723">Serine/threonine-protein kinase</keyword>
<dbReference type="GeneID" id="25735043"/>
<feature type="region of interest" description="Disordered" evidence="9">
    <location>
        <begin position="299"/>
        <end position="349"/>
    </location>
</feature>
<feature type="region of interest" description="Disordered" evidence="9">
    <location>
        <begin position="430"/>
        <end position="449"/>
    </location>
</feature>
<feature type="binding site" evidence="7">
    <location>
        <position position="14"/>
    </location>
    <ligand>
        <name>ATP</name>
        <dbReference type="ChEBI" id="CHEBI:30616"/>
    </ligand>
</feature>
<dbReference type="Gene3D" id="1.10.510.10">
    <property type="entry name" value="Transferase(Phosphotransferase) domain 1"/>
    <property type="match status" value="1"/>
</dbReference>
<keyword evidence="4" id="KW-0418">Kinase</keyword>
<evidence type="ECO:0000256" key="6">
    <source>
        <dbReference type="PIRSR" id="PIRSR630616-1"/>
    </source>
</evidence>
<feature type="region of interest" description="Disordered" evidence="9">
    <location>
        <begin position="390"/>
        <end position="409"/>
    </location>
</feature>
<keyword evidence="5 7" id="KW-0067">ATP-binding</keyword>
<dbReference type="InterPro" id="IPR008271">
    <property type="entry name" value="Ser/Thr_kinase_AS"/>
</dbReference>
<dbReference type="InterPro" id="IPR000719">
    <property type="entry name" value="Prot_kinase_dom"/>
</dbReference>
<accession>A0A0D2MZS0</accession>
<reference evidence="11 12" key="1">
    <citation type="journal article" date="2013" name="BMC Genomics">
        <title>Reconstruction of the lipid metabolism for the microalga Monoraphidium neglectum from its genome sequence reveals characteristics suitable for biofuel production.</title>
        <authorList>
            <person name="Bogen C."/>
            <person name="Al-Dilaimi A."/>
            <person name="Albersmeier A."/>
            <person name="Wichmann J."/>
            <person name="Grundmann M."/>
            <person name="Rupp O."/>
            <person name="Lauersen K.J."/>
            <person name="Blifernez-Klassen O."/>
            <person name="Kalinowski J."/>
            <person name="Goesmann A."/>
            <person name="Mussgnug J.H."/>
            <person name="Kruse O."/>
        </authorList>
    </citation>
    <scope>NUCLEOTIDE SEQUENCE [LARGE SCALE GENOMIC DNA]</scope>
    <source>
        <strain evidence="11 12">SAG 48.87</strain>
    </source>
</reference>
<dbReference type="STRING" id="145388.A0A0D2MZS0"/>
<dbReference type="SUPFAM" id="SSF56112">
    <property type="entry name" value="Protein kinase-like (PK-like)"/>
    <property type="match status" value="1"/>
</dbReference>
<feature type="compositionally biased region" description="Low complexity" evidence="9">
    <location>
        <begin position="300"/>
        <end position="331"/>
    </location>
</feature>
<dbReference type="GO" id="GO:0005524">
    <property type="term" value="F:ATP binding"/>
    <property type="evidence" value="ECO:0007669"/>
    <property type="project" value="UniProtKB-KW"/>
</dbReference>
<proteinExistence type="predicted"/>
<evidence type="ECO:0000256" key="2">
    <source>
        <dbReference type="ARBA" id="ARBA00022679"/>
    </source>
</evidence>
<feature type="binding site" evidence="7">
    <location>
        <position position="150"/>
    </location>
    <ligand>
        <name>ATP</name>
        <dbReference type="ChEBI" id="CHEBI:30616"/>
    </ligand>
</feature>
<evidence type="ECO:0000256" key="7">
    <source>
        <dbReference type="PIRSR" id="PIRSR630616-2"/>
    </source>
</evidence>
<evidence type="ECO:0000256" key="8">
    <source>
        <dbReference type="PIRSR" id="PIRSR630616-3"/>
    </source>
</evidence>
<sequence length="587" mass="61801">MDDFTNFKQIGKGKDSIVYAATCAKLGGGGVVLKVYDKARISAIKHRSVRREARIMRFLTDAKVPYCCYYIGAFQDSKQIYIVMEHCTGGDLLEQLLKEGRAMTEKRVVREVVVPILTSLAHLHAAGIIHRDIKLENLFVSPTRGIMLGDFGLALCVHEEKPISPVGTLEYMPPEILKLPSTDLILNGAIKAEEVTPIDEKVDQWSFGVTVYELVTGRSPFEGASKDEVRSNILRNNMRPLPGFLTPECVDWIGRAMTVEPAARPSAVQLLRHRWVVKNLHAEDAARVMDLRVSTPRMLPAATSPASPGPASAGAAAAAAAAEGPGKPPAAEQQPDPSDSPACTAEPAPVAAAAATPGAGPSAAVAAAASAEAGAAAVGVAAAGPLPGKLEAKESPSSPHGVVGGGIPAYVPQQHASSSSTGVAASIGACSNSTGSSGSSGSGVSLADSALSPTSAAGVTGACMPARSSPRGHASKAAAAEARAQARPREPIDEHEEEAGHQHQQQQQQQWQQEEQQQEQQRKVQEQWQQQHLREEQAPVAGAAPRAQQGPDRQRQQAVSPGGKDKASKKLFKWMCITKGFTGTESV</sequence>
<dbReference type="Pfam" id="PF00069">
    <property type="entry name" value="Pkinase"/>
    <property type="match status" value="1"/>
</dbReference>
<protein>
    <recommendedName>
        <fullName evidence="10">Protein kinase domain-containing protein</fullName>
    </recommendedName>
</protein>
<dbReference type="PROSITE" id="PS50011">
    <property type="entry name" value="PROTEIN_KINASE_DOM"/>
    <property type="match status" value="1"/>
</dbReference>
<feature type="cross-link" description="Glycyl lysine isopeptide (Lys-Gly) (interchain with G-Cter in SUMO2)" evidence="8">
    <location>
        <position position="134"/>
    </location>
</feature>
<evidence type="ECO:0000256" key="1">
    <source>
        <dbReference type="ARBA" id="ARBA00022527"/>
    </source>
</evidence>
<keyword evidence="3 7" id="KW-0547">Nucleotide-binding</keyword>
<feature type="compositionally biased region" description="Low complexity" evidence="9">
    <location>
        <begin position="502"/>
        <end position="519"/>
    </location>
</feature>
<evidence type="ECO:0000256" key="3">
    <source>
        <dbReference type="ARBA" id="ARBA00022741"/>
    </source>
</evidence>
<feature type="compositionally biased region" description="Low complexity" evidence="9">
    <location>
        <begin position="471"/>
        <end position="485"/>
    </location>
</feature>
<dbReference type="SMART" id="SM00220">
    <property type="entry name" value="S_TKc"/>
    <property type="match status" value="1"/>
</dbReference>
<dbReference type="PROSITE" id="PS00108">
    <property type="entry name" value="PROTEIN_KINASE_ST"/>
    <property type="match status" value="1"/>
</dbReference>
<name>A0A0D2MZS0_9CHLO</name>
<feature type="active site" description="Proton acceptor" evidence="6">
    <location>
        <position position="132"/>
    </location>
</feature>
<evidence type="ECO:0000256" key="4">
    <source>
        <dbReference type="ARBA" id="ARBA00022777"/>
    </source>
</evidence>
<keyword evidence="12" id="KW-1185">Reference proteome</keyword>
<feature type="domain" description="Protein kinase" evidence="10">
    <location>
        <begin position="4"/>
        <end position="276"/>
    </location>
</feature>
<evidence type="ECO:0000256" key="5">
    <source>
        <dbReference type="ARBA" id="ARBA00022840"/>
    </source>
</evidence>
<dbReference type="AlphaFoldDB" id="A0A0D2MZS0"/>